<evidence type="ECO:0000259" key="1">
    <source>
        <dbReference type="Pfam" id="PF08241"/>
    </source>
</evidence>
<dbReference type="Pfam" id="PF08241">
    <property type="entry name" value="Methyltransf_11"/>
    <property type="match status" value="1"/>
</dbReference>
<dbReference type="InterPro" id="IPR013216">
    <property type="entry name" value="Methyltransf_11"/>
</dbReference>
<dbReference type="AlphaFoldDB" id="A0A382CJD4"/>
<feature type="domain" description="Methyltransferase type 11" evidence="1">
    <location>
        <begin position="53"/>
        <end position="118"/>
    </location>
</feature>
<evidence type="ECO:0000313" key="2">
    <source>
        <dbReference type="EMBL" id="SVB25912.1"/>
    </source>
</evidence>
<name>A0A382CJD4_9ZZZZ</name>
<feature type="non-terminal residue" evidence="2">
    <location>
        <position position="160"/>
    </location>
</feature>
<gene>
    <name evidence="2" type="ORF">METZ01_LOCUS178766</name>
</gene>
<dbReference type="InterPro" id="IPR029063">
    <property type="entry name" value="SAM-dependent_MTases_sf"/>
</dbReference>
<organism evidence="2">
    <name type="scientific">marine metagenome</name>
    <dbReference type="NCBI Taxonomy" id="408172"/>
    <lineage>
        <taxon>unclassified sequences</taxon>
        <taxon>metagenomes</taxon>
        <taxon>ecological metagenomes</taxon>
    </lineage>
</organism>
<accession>A0A382CJD4</accession>
<dbReference type="EMBL" id="UINC01034683">
    <property type="protein sequence ID" value="SVB25912.1"/>
    <property type="molecule type" value="Genomic_DNA"/>
</dbReference>
<dbReference type="GO" id="GO:0008757">
    <property type="term" value="F:S-adenosylmethionine-dependent methyltransferase activity"/>
    <property type="evidence" value="ECO:0007669"/>
    <property type="project" value="InterPro"/>
</dbReference>
<protein>
    <recommendedName>
        <fullName evidence="1">Methyltransferase type 11 domain-containing protein</fullName>
    </recommendedName>
</protein>
<reference evidence="2" key="1">
    <citation type="submission" date="2018-05" db="EMBL/GenBank/DDBJ databases">
        <authorList>
            <person name="Lanie J.A."/>
            <person name="Ng W.-L."/>
            <person name="Kazmierczak K.M."/>
            <person name="Andrzejewski T.M."/>
            <person name="Davidsen T.M."/>
            <person name="Wayne K.J."/>
            <person name="Tettelin H."/>
            <person name="Glass J.I."/>
            <person name="Rusch D."/>
            <person name="Podicherti R."/>
            <person name="Tsui H.-C.T."/>
            <person name="Winkler M.E."/>
        </authorList>
    </citation>
    <scope>NUCLEOTIDE SEQUENCE</scope>
</reference>
<dbReference type="Gene3D" id="3.40.50.150">
    <property type="entry name" value="Vaccinia Virus protein VP39"/>
    <property type="match status" value="1"/>
</dbReference>
<proteinExistence type="predicted"/>
<dbReference type="SUPFAM" id="SSF53335">
    <property type="entry name" value="S-adenosyl-L-methionine-dependent methyltransferases"/>
    <property type="match status" value="1"/>
</dbReference>
<sequence length="160" mass="18252">MTELLVDAVYSQYIDDHDKNSIECVGWLDGTENAQLRFQKIYEAGIGNNDSILDVGCGVAHLHTFLSNQGWFGKYLGFDPNKKAIDLVDESINVMEGTIEDMPDFMKYDWAISNGVFNLGLKEDHTFWIIENMISHANKGIVFNMLHAPYEDPNYEAYYP</sequence>